<reference evidence="1 2" key="1">
    <citation type="submission" date="2018-05" db="EMBL/GenBank/DDBJ databases">
        <title>Leucothrix arctica sp. nov., isolated from Arctic seawater.</title>
        <authorList>
            <person name="Choi A."/>
            <person name="Baek K."/>
        </authorList>
    </citation>
    <scope>NUCLEOTIDE SEQUENCE [LARGE SCALE GENOMIC DNA]</scope>
    <source>
        <strain evidence="1 2">JCM 18388</strain>
    </source>
</reference>
<keyword evidence="2" id="KW-1185">Reference proteome</keyword>
<name>A0A317CAG2_9GAMM</name>
<evidence type="ECO:0000313" key="2">
    <source>
        <dbReference type="Proteomes" id="UP000245539"/>
    </source>
</evidence>
<dbReference type="RefSeq" id="WP_109838567.1">
    <property type="nucleotide sequence ID" value="NZ_QGKM01000047.1"/>
</dbReference>
<gene>
    <name evidence="1" type="ORF">DKW60_15475</name>
</gene>
<accession>A0A317CAG2</accession>
<dbReference type="InterPro" id="IPR003615">
    <property type="entry name" value="HNH_nuc"/>
</dbReference>
<dbReference type="AlphaFoldDB" id="A0A317CAG2"/>
<dbReference type="OrthoDB" id="9802901at2"/>
<sequence length="273" mass="31281">MARTVRKNFTDSQKSEIFVRDRGICAFSGKSLWLPDYGFSPTFDIDWVDHILPASKGGGNEIENGICASSFYNSKKSNNSRDTGYLFHSGRPTLEFYKHFEVVPIEVVDHLLRFSEAAVSDWYLNRALSRLMYGLEWIVYLENGTRYVRDDKYYAKSSLKMLNTWRKKSKNDASLEERGLISVDISEDQKLLLSFRELETEADILDFMQAHYIWFGNGLSAVNELASAETAQELQNVVSKYRSLPKVPNRVVNMLTDNLTRLSGNFGYAESDI</sequence>
<dbReference type="Proteomes" id="UP000245539">
    <property type="component" value="Unassembled WGS sequence"/>
</dbReference>
<dbReference type="EMBL" id="QGKM01000047">
    <property type="protein sequence ID" value="PWQ95121.1"/>
    <property type="molecule type" value="Genomic_DNA"/>
</dbReference>
<protein>
    <recommendedName>
        <fullName evidence="3">HNH endonuclease</fullName>
    </recommendedName>
</protein>
<evidence type="ECO:0000313" key="1">
    <source>
        <dbReference type="EMBL" id="PWQ95121.1"/>
    </source>
</evidence>
<comment type="caution">
    <text evidence="1">The sequence shown here is derived from an EMBL/GenBank/DDBJ whole genome shotgun (WGS) entry which is preliminary data.</text>
</comment>
<dbReference type="CDD" id="cd00085">
    <property type="entry name" value="HNHc"/>
    <property type="match status" value="1"/>
</dbReference>
<dbReference type="Gene3D" id="1.10.30.50">
    <property type="match status" value="1"/>
</dbReference>
<organism evidence="1 2">
    <name type="scientific">Leucothrix pacifica</name>
    <dbReference type="NCBI Taxonomy" id="1247513"/>
    <lineage>
        <taxon>Bacteria</taxon>
        <taxon>Pseudomonadati</taxon>
        <taxon>Pseudomonadota</taxon>
        <taxon>Gammaproteobacteria</taxon>
        <taxon>Thiotrichales</taxon>
        <taxon>Thiotrichaceae</taxon>
        <taxon>Leucothrix</taxon>
    </lineage>
</organism>
<evidence type="ECO:0008006" key="3">
    <source>
        <dbReference type="Google" id="ProtNLM"/>
    </source>
</evidence>
<proteinExistence type="predicted"/>